<evidence type="ECO:0000313" key="1">
    <source>
        <dbReference type="EMBL" id="KAK3720360.1"/>
    </source>
</evidence>
<keyword evidence="2" id="KW-1185">Reference proteome</keyword>
<sequence>MAELSLRREERNMDPAIDLRGSRCTSACSASRMSTTSGLIFLSSKIKDPPKIADEQYNRFYSEAHAPDLLRPFSKKGGITNAVTLQYENTNSRSAMPYLALHPVPDAQWISSPDQGHFQEDTKKRRILAVDDVRQYIEVGFRPYEKIQTFEGYGHAFKSGTERGRTLVCVAMEPAESEEQDLEDWYRKQHLDILSMCRGYRRTTRYKRLDGQKPRYLALHEYACLPDALPANQSRLSGRERSWLRAQCSGGMFSS</sequence>
<protein>
    <submittedName>
        <fullName evidence="1">Uncharacterized protein</fullName>
    </submittedName>
</protein>
<gene>
    <name evidence="1" type="ORF">LTR37_003771</name>
</gene>
<comment type="caution">
    <text evidence="1">The sequence shown here is derived from an EMBL/GenBank/DDBJ whole genome shotgun (WGS) entry which is preliminary data.</text>
</comment>
<evidence type="ECO:0000313" key="2">
    <source>
        <dbReference type="Proteomes" id="UP001281147"/>
    </source>
</evidence>
<dbReference type="Proteomes" id="UP001281147">
    <property type="component" value="Unassembled WGS sequence"/>
</dbReference>
<dbReference type="EMBL" id="JAUTXU010000022">
    <property type="protein sequence ID" value="KAK3720360.1"/>
    <property type="molecule type" value="Genomic_DNA"/>
</dbReference>
<reference evidence="1" key="1">
    <citation type="submission" date="2023-07" db="EMBL/GenBank/DDBJ databases">
        <title>Black Yeasts Isolated from many extreme environments.</title>
        <authorList>
            <person name="Coleine C."/>
            <person name="Stajich J.E."/>
            <person name="Selbmann L."/>
        </authorList>
    </citation>
    <scope>NUCLEOTIDE SEQUENCE</scope>
    <source>
        <strain evidence="1">CCFEE 5714</strain>
    </source>
</reference>
<name>A0ACC3NPC5_9PEZI</name>
<organism evidence="1 2">
    <name type="scientific">Vermiconidia calcicola</name>
    <dbReference type="NCBI Taxonomy" id="1690605"/>
    <lineage>
        <taxon>Eukaryota</taxon>
        <taxon>Fungi</taxon>
        <taxon>Dikarya</taxon>
        <taxon>Ascomycota</taxon>
        <taxon>Pezizomycotina</taxon>
        <taxon>Dothideomycetes</taxon>
        <taxon>Dothideomycetidae</taxon>
        <taxon>Mycosphaerellales</taxon>
        <taxon>Extremaceae</taxon>
        <taxon>Vermiconidia</taxon>
    </lineage>
</organism>
<accession>A0ACC3NPC5</accession>
<proteinExistence type="predicted"/>